<feature type="compositionally biased region" description="Low complexity" evidence="1">
    <location>
        <begin position="214"/>
        <end position="229"/>
    </location>
</feature>
<feature type="region of interest" description="Disordered" evidence="1">
    <location>
        <begin position="198"/>
        <end position="237"/>
    </location>
</feature>
<dbReference type="Pfam" id="PF13511">
    <property type="entry name" value="DUF4124"/>
    <property type="match status" value="1"/>
</dbReference>
<feature type="domain" description="DUF4124" evidence="3">
    <location>
        <begin position="35"/>
        <end position="87"/>
    </location>
</feature>
<dbReference type="PROSITE" id="PS51354">
    <property type="entry name" value="GLUTAREDOXIN_2"/>
    <property type="match status" value="1"/>
</dbReference>
<dbReference type="EMBL" id="AWOR01000099">
    <property type="protein sequence ID" value="KGH24193.1"/>
    <property type="molecule type" value="Genomic_DNA"/>
</dbReference>
<evidence type="ECO:0000259" key="2">
    <source>
        <dbReference type="Pfam" id="PF00462"/>
    </source>
</evidence>
<evidence type="ECO:0000256" key="1">
    <source>
        <dbReference type="SAM" id="MobiDB-lite"/>
    </source>
</evidence>
<gene>
    <name evidence="4" type="ORF">P353_27070</name>
</gene>
<dbReference type="InterPro" id="IPR002109">
    <property type="entry name" value="Glutaredoxin"/>
</dbReference>
<sequence>MIKIEMPRSFIARPSAEKPTSRNALLLTTLVATFAALASGVSPAQNLYRSVGPDGRVTYSDRAISPNAKPSTEAVSSAEDSASSANAQLPYELRQTANRYPVTIYTGKDCEPCDEARSHLQDRGIPFSERSIDTSSDVAALKKLSGQDSLPFATIGNQHLKGFGADSWDQYLSAAGYPKQPQLPKNYKAPAAKPLTVQAPAATEAAKPAERPAARIAPPAIPAPGAHTPDNPAGLRF</sequence>
<reference evidence="4 5" key="1">
    <citation type="submission" date="2013-09" db="EMBL/GenBank/DDBJ databases">
        <title>High correlation between genotypes and phenotypes of environmental bacteria Comamonas testosteroni strains.</title>
        <authorList>
            <person name="Liu L."/>
            <person name="Zhu W."/>
            <person name="Xia X."/>
            <person name="Xu B."/>
            <person name="Luo M."/>
            <person name="Wang G."/>
        </authorList>
    </citation>
    <scope>NUCLEOTIDE SEQUENCE [LARGE SCALE GENOMIC DNA]</scope>
    <source>
        <strain evidence="4 5">JL40</strain>
    </source>
</reference>
<dbReference type="CDD" id="cd02976">
    <property type="entry name" value="NrdH"/>
    <property type="match status" value="1"/>
</dbReference>
<dbReference type="InterPro" id="IPR025392">
    <property type="entry name" value="DUF4124"/>
</dbReference>
<dbReference type="Gene3D" id="3.40.30.10">
    <property type="entry name" value="Glutaredoxin"/>
    <property type="match status" value="1"/>
</dbReference>
<dbReference type="Pfam" id="PF00462">
    <property type="entry name" value="Glutaredoxin"/>
    <property type="match status" value="1"/>
</dbReference>
<accession>A0A096F339</accession>
<feature type="domain" description="Glutaredoxin" evidence="2">
    <location>
        <begin position="102"/>
        <end position="159"/>
    </location>
</feature>
<evidence type="ECO:0000259" key="3">
    <source>
        <dbReference type="Pfam" id="PF13511"/>
    </source>
</evidence>
<dbReference type="SUPFAM" id="SSF52833">
    <property type="entry name" value="Thioredoxin-like"/>
    <property type="match status" value="1"/>
</dbReference>
<dbReference type="AlphaFoldDB" id="A0A096F339"/>
<name>A0A096F339_COMTE</name>
<dbReference type="Proteomes" id="UP000029553">
    <property type="component" value="Unassembled WGS sequence"/>
</dbReference>
<proteinExistence type="predicted"/>
<evidence type="ECO:0000313" key="5">
    <source>
        <dbReference type="Proteomes" id="UP000029553"/>
    </source>
</evidence>
<feature type="compositionally biased region" description="Low complexity" evidence="1">
    <location>
        <begin position="74"/>
        <end position="87"/>
    </location>
</feature>
<comment type="caution">
    <text evidence="4">The sequence shown here is derived from an EMBL/GenBank/DDBJ whole genome shotgun (WGS) entry which is preliminary data.</text>
</comment>
<dbReference type="InterPro" id="IPR036249">
    <property type="entry name" value="Thioredoxin-like_sf"/>
</dbReference>
<evidence type="ECO:0000313" key="4">
    <source>
        <dbReference type="EMBL" id="KGH24193.1"/>
    </source>
</evidence>
<protein>
    <submittedName>
        <fullName evidence="4">Glutaredoxin</fullName>
    </submittedName>
</protein>
<organism evidence="4 5">
    <name type="scientific">Comamonas testosteroni</name>
    <name type="common">Pseudomonas testosteroni</name>
    <dbReference type="NCBI Taxonomy" id="285"/>
    <lineage>
        <taxon>Bacteria</taxon>
        <taxon>Pseudomonadati</taxon>
        <taxon>Pseudomonadota</taxon>
        <taxon>Betaproteobacteria</taxon>
        <taxon>Burkholderiales</taxon>
        <taxon>Comamonadaceae</taxon>
        <taxon>Comamonas</taxon>
    </lineage>
</organism>
<feature type="region of interest" description="Disordered" evidence="1">
    <location>
        <begin position="59"/>
        <end position="87"/>
    </location>
</feature>